<dbReference type="AlphaFoldDB" id="A0A2Z6NVE5"/>
<name>A0A2Z6NVE5_TRISU</name>
<dbReference type="OrthoDB" id="1436780at2759"/>
<proteinExistence type="predicted"/>
<evidence type="ECO:0000259" key="1">
    <source>
        <dbReference type="Pfam" id="PF04195"/>
    </source>
</evidence>
<evidence type="ECO:0000313" key="2">
    <source>
        <dbReference type="EMBL" id="GAU40770.1"/>
    </source>
</evidence>
<dbReference type="InterPro" id="IPR007321">
    <property type="entry name" value="Transposase_28"/>
</dbReference>
<keyword evidence="3" id="KW-1185">Reference proteome</keyword>
<gene>
    <name evidence="2" type="ORF">TSUD_26500</name>
</gene>
<dbReference type="Pfam" id="PF04195">
    <property type="entry name" value="Transposase_28"/>
    <property type="match status" value="1"/>
</dbReference>
<feature type="domain" description="Transposase (putative) gypsy type" evidence="1">
    <location>
        <begin position="137"/>
        <end position="183"/>
    </location>
</feature>
<evidence type="ECO:0000313" key="3">
    <source>
        <dbReference type="Proteomes" id="UP000242715"/>
    </source>
</evidence>
<dbReference type="EMBL" id="DF973824">
    <property type="protein sequence ID" value="GAU40770.1"/>
    <property type="molecule type" value="Genomic_DNA"/>
</dbReference>
<sequence>MVLLRELDGAKDYPLVIHPVGSDWERQVHAHYTRADGTLNIDGYYEEMFGFPCSSNSSESSSDVDSVATISTSMETSSRFSSAEFVSTFKTIKVSSEGNEDRIILDPVAEGEFVTTVNKREPHYFYMYTHVLQTLNFWLPFSNFECQMLRVMNVAPCQLHPNSWAFLKAFQVVCDYLEIVPTAGISSVFSKLEMSLPTLLFLSVVNPIRGGFLCTPLILKTIGTTLMFDASGNCLFPFYWSSAPHLIKGTQVKTLNEYERDAVRFLSSFNVMGSGEIIARENKPQSLGDYMYSMSTLAAHKRAALVLKARAQKVEAAIATASADAMAQLVVEEDGVKGIKMKNQEESSRISLEIPKKKKVIIAEQEEEEADHEPLKIKRVPRSKGSVSPNSGEGGSNLIKQGKGTFINCCPSNPELKKGKKSNLSASLWTKDFDSFTVVNVSFQKYARTSSLSDLDFEDLRQAAMDHHIARHV</sequence>
<reference evidence="3" key="1">
    <citation type="journal article" date="2017" name="Front. Plant Sci.">
        <title>Climate Clever Clovers: New Paradigm to Reduce the Environmental Footprint of Ruminants by Breeding Low Methanogenic Forages Utilizing Haplotype Variation.</title>
        <authorList>
            <person name="Kaur P."/>
            <person name="Appels R."/>
            <person name="Bayer P.E."/>
            <person name="Keeble-Gagnere G."/>
            <person name="Wang J."/>
            <person name="Hirakawa H."/>
            <person name="Shirasawa K."/>
            <person name="Vercoe P."/>
            <person name="Stefanova K."/>
            <person name="Durmic Z."/>
            <person name="Nichols P."/>
            <person name="Revell C."/>
            <person name="Isobe S.N."/>
            <person name="Edwards D."/>
            <person name="Erskine W."/>
        </authorList>
    </citation>
    <scope>NUCLEOTIDE SEQUENCE [LARGE SCALE GENOMIC DNA]</scope>
    <source>
        <strain evidence="3">cv. Daliak</strain>
    </source>
</reference>
<accession>A0A2Z6NVE5</accession>
<organism evidence="2 3">
    <name type="scientific">Trifolium subterraneum</name>
    <name type="common">Subterranean clover</name>
    <dbReference type="NCBI Taxonomy" id="3900"/>
    <lineage>
        <taxon>Eukaryota</taxon>
        <taxon>Viridiplantae</taxon>
        <taxon>Streptophyta</taxon>
        <taxon>Embryophyta</taxon>
        <taxon>Tracheophyta</taxon>
        <taxon>Spermatophyta</taxon>
        <taxon>Magnoliopsida</taxon>
        <taxon>eudicotyledons</taxon>
        <taxon>Gunneridae</taxon>
        <taxon>Pentapetalae</taxon>
        <taxon>rosids</taxon>
        <taxon>fabids</taxon>
        <taxon>Fabales</taxon>
        <taxon>Fabaceae</taxon>
        <taxon>Papilionoideae</taxon>
        <taxon>50 kb inversion clade</taxon>
        <taxon>NPAAA clade</taxon>
        <taxon>Hologalegina</taxon>
        <taxon>IRL clade</taxon>
        <taxon>Trifolieae</taxon>
        <taxon>Trifolium</taxon>
    </lineage>
</organism>
<protein>
    <recommendedName>
        <fullName evidence="1">Transposase (putative) gypsy type domain-containing protein</fullName>
    </recommendedName>
</protein>
<dbReference type="Proteomes" id="UP000242715">
    <property type="component" value="Unassembled WGS sequence"/>
</dbReference>